<protein>
    <submittedName>
        <fullName evidence="2">Uncharacterized protein</fullName>
    </submittedName>
</protein>
<proteinExistence type="predicted"/>
<evidence type="ECO:0000256" key="1">
    <source>
        <dbReference type="SAM" id="MobiDB-lite"/>
    </source>
</evidence>
<dbReference type="EMBL" id="BLAL01000206">
    <property type="protein sequence ID" value="GES91685.1"/>
    <property type="molecule type" value="Genomic_DNA"/>
</dbReference>
<feature type="region of interest" description="Disordered" evidence="1">
    <location>
        <begin position="43"/>
        <end position="67"/>
    </location>
</feature>
<name>A0A8H3QT01_9GLOM</name>
<reference evidence="2" key="1">
    <citation type="submission" date="2019-10" db="EMBL/GenBank/DDBJ databases">
        <title>Conservation and host-specific expression of non-tandemly repeated heterogenous ribosome RNA gene in arbuscular mycorrhizal fungi.</title>
        <authorList>
            <person name="Maeda T."/>
            <person name="Kobayashi Y."/>
            <person name="Nakagawa T."/>
            <person name="Ezawa T."/>
            <person name="Yamaguchi K."/>
            <person name="Bino T."/>
            <person name="Nishimoto Y."/>
            <person name="Shigenobu S."/>
            <person name="Kawaguchi M."/>
        </authorList>
    </citation>
    <scope>NUCLEOTIDE SEQUENCE</scope>
    <source>
        <strain evidence="2">HR1</strain>
    </source>
</reference>
<dbReference type="AlphaFoldDB" id="A0A8H3QT01"/>
<sequence>MKEMNIEDRKQVLSVSPKEKLVQPYNDDFERDADQNESHQLALVYESDPTERNIPDPYDKNSRYSEE</sequence>
<gene>
    <name evidence="2" type="ORF">RCL2_001849100</name>
</gene>
<accession>A0A8H3QT01</accession>
<organism evidence="2 3">
    <name type="scientific">Rhizophagus clarus</name>
    <dbReference type="NCBI Taxonomy" id="94130"/>
    <lineage>
        <taxon>Eukaryota</taxon>
        <taxon>Fungi</taxon>
        <taxon>Fungi incertae sedis</taxon>
        <taxon>Mucoromycota</taxon>
        <taxon>Glomeromycotina</taxon>
        <taxon>Glomeromycetes</taxon>
        <taxon>Glomerales</taxon>
        <taxon>Glomeraceae</taxon>
        <taxon>Rhizophagus</taxon>
    </lineage>
</organism>
<evidence type="ECO:0000313" key="3">
    <source>
        <dbReference type="Proteomes" id="UP000615446"/>
    </source>
</evidence>
<dbReference type="OrthoDB" id="10452269at2759"/>
<evidence type="ECO:0000313" key="2">
    <source>
        <dbReference type="EMBL" id="GES91685.1"/>
    </source>
</evidence>
<comment type="caution">
    <text evidence="2">The sequence shown here is derived from an EMBL/GenBank/DDBJ whole genome shotgun (WGS) entry which is preliminary data.</text>
</comment>
<feature type="compositionally biased region" description="Basic and acidic residues" evidence="1">
    <location>
        <begin position="49"/>
        <end position="67"/>
    </location>
</feature>
<dbReference type="Proteomes" id="UP000615446">
    <property type="component" value="Unassembled WGS sequence"/>
</dbReference>